<evidence type="ECO:0000313" key="4">
    <source>
        <dbReference type="Proteomes" id="UP001304683"/>
    </source>
</evidence>
<sequence>MTRAQASRYAPAWRRGVGLGLLTFTVALVTSPLSESAVRALNLPLAVLIVAVIVAVGVFFDIIGVAAAAADEAPFHAMAAKRRAGARAALGLVRNADRVAAFANDVVGDVAGTLAGAAGAAVAVRLGEWLDGRGTHLVVTPLVLALVAGLMVGAKAAGKGFALREHRRILLALGRALEAVEGWTHLRLYPALRRHRRRARAATGARGRAMRRVRPSGRG</sequence>
<name>A0ABZ0QUD9_9FIRM</name>
<gene>
    <name evidence="3" type="ORF">Q5761_05765</name>
</gene>
<evidence type="ECO:0000256" key="1">
    <source>
        <dbReference type="SAM" id="MobiDB-lite"/>
    </source>
</evidence>
<organism evidence="3 4">
    <name type="scientific">Thermaerobacter composti</name>
    <dbReference type="NCBI Taxonomy" id="554949"/>
    <lineage>
        <taxon>Bacteria</taxon>
        <taxon>Bacillati</taxon>
        <taxon>Bacillota</taxon>
        <taxon>Clostridia</taxon>
        <taxon>Eubacteriales</taxon>
        <taxon>Clostridiales Family XVII. Incertae Sedis</taxon>
        <taxon>Thermaerobacter</taxon>
    </lineage>
</organism>
<keyword evidence="2" id="KW-0472">Membrane</keyword>
<dbReference type="Proteomes" id="UP001304683">
    <property type="component" value="Chromosome"/>
</dbReference>
<feature type="transmembrane region" description="Helical" evidence="2">
    <location>
        <begin position="106"/>
        <end position="126"/>
    </location>
</feature>
<reference evidence="3 4" key="1">
    <citation type="submission" date="2023-08" db="EMBL/GenBank/DDBJ databases">
        <title>Genome sequence of Thermaerobacter compostii strain Ins1, a spore-forming filamentous bacterium isolated from a deep geothermal reservoir.</title>
        <authorList>
            <person name="Bregnard D."/>
            <person name="Gonzalez D."/>
            <person name="Junier P."/>
        </authorList>
    </citation>
    <scope>NUCLEOTIDE SEQUENCE [LARGE SCALE GENOMIC DNA]</scope>
    <source>
        <strain evidence="3 4">Ins1</strain>
    </source>
</reference>
<keyword evidence="2" id="KW-0812">Transmembrane</keyword>
<proteinExistence type="predicted"/>
<dbReference type="RefSeq" id="WP_135225465.1">
    <property type="nucleotide sequence ID" value="NZ_CP132508.1"/>
</dbReference>
<feature type="transmembrane region" description="Helical" evidence="2">
    <location>
        <begin position="138"/>
        <end position="158"/>
    </location>
</feature>
<keyword evidence="4" id="KW-1185">Reference proteome</keyword>
<feature type="compositionally biased region" description="Basic residues" evidence="1">
    <location>
        <begin position="208"/>
        <end position="219"/>
    </location>
</feature>
<evidence type="ECO:0008006" key="5">
    <source>
        <dbReference type="Google" id="ProtNLM"/>
    </source>
</evidence>
<keyword evidence="2" id="KW-1133">Transmembrane helix</keyword>
<evidence type="ECO:0000313" key="3">
    <source>
        <dbReference type="EMBL" id="WPD20135.1"/>
    </source>
</evidence>
<protein>
    <recommendedName>
        <fullName evidence="5">CNNM transmembrane domain-containing protein</fullName>
    </recommendedName>
</protein>
<evidence type="ECO:0000256" key="2">
    <source>
        <dbReference type="SAM" id="Phobius"/>
    </source>
</evidence>
<feature type="transmembrane region" description="Helical" evidence="2">
    <location>
        <begin position="46"/>
        <end position="70"/>
    </location>
</feature>
<dbReference type="EMBL" id="CP132508">
    <property type="protein sequence ID" value="WPD20135.1"/>
    <property type="molecule type" value="Genomic_DNA"/>
</dbReference>
<accession>A0ABZ0QUD9</accession>
<feature type="region of interest" description="Disordered" evidence="1">
    <location>
        <begin position="200"/>
        <end position="219"/>
    </location>
</feature>